<reference evidence="3 4" key="1">
    <citation type="journal article" date="2012" name="Proc. Natl. Acad. Sci. U.S.A.">
        <title>Comparative genomics of Ceriporiopsis subvermispora and Phanerochaete chrysosporium provide insight into selective ligninolysis.</title>
        <authorList>
            <person name="Fernandez-Fueyo E."/>
            <person name="Ruiz-Duenas F.J."/>
            <person name="Ferreira P."/>
            <person name="Floudas D."/>
            <person name="Hibbett D.S."/>
            <person name="Canessa P."/>
            <person name="Larrondo L.F."/>
            <person name="James T.Y."/>
            <person name="Seelenfreund D."/>
            <person name="Lobos S."/>
            <person name="Polanco R."/>
            <person name="Tello M."/>
            <person name="Honda Y."/>
            <person name="Watanabe T."/>
            <person name="Watanabe T."/>
            <person name="Ryu J.S."/>
            <person name="Kubicek C.P."/>
            <person name="Schmoll M."/>
            <person name="Gaskell J."/>
            <person name="Hammel K.E."/>
            <person name="St John F.J."/>
            <person name="Vanden Wymelenberg A."/>
            <person name="Sabat G."/>
            <person name="Splinter BonDurant S."/>
            <person name="Syed K."/>
            <person name="Yadav J.S."/>
            <person name="Doddapaneni H."/>
            <person name="Subramanian V."/>
            <person name="Lavin J.L."/>
            <person name="Oguiza J.A."/>
            <person name="Perez G."/>
            <person name="Pisabarro A.G."/>
            <person name="Ramirez L."/>
            <person name="Santoyo F."/>
            <person name="Master E."/>
            <person name="Coutinho P.M."/>
            <person name="Henrissat B."/>
            <person name="Lombard V."/>
            <person name="Magnuson J.K."/>
            <person name="Kuees U."/>
            <person name="Hori C."/>
            <person name="Igarashi K."/>
            <person name="Samejima M."/>
            <person name="Held B.W."/>
            <person name="Barry K.W."/>
            <person name="LaButti K.M."/>
            <person name="Lapidus A."/>
            <person name="Lindquist E.A."/>
            <person name="Lucas S.M."/>
            <person name="Riley R."/>
            <person name="Salamov A.A."/>
            <person name="Hoffmeister D."/>
            <person name="Schwenk D."/>
            <person name="Hadar Y."/>
            <person name="Yarden O."/>
            <person name="de Vries R.P."/>
            <person name="Wiebenga A."/>
            <person name="Stenlid J."/>
            <person name="Eastwood D."/>
            <person name="Grigoriev I.V."/>
            <person name="Berka R.M."/>
            <person name="Blanchette R.A."/>
            <person name="Kersten P."/>
            <person name="Martinez A.T."/>
            <person name="Vicuna R."/>
            <person name="Cullen D."/>
        </authorList>
    </citation>
    <scope>NUCLEOTIDE SEQUENCE [LARGE SCALE GENOMIC DNA]</scope>
    <source>
        <strain evidence="3 4">B</strain>
    </source>
</reference>
<dbReference type="PANTHER" id="PTHR12854">
    <property type="entry name" value="ATAXIN 2-RELATED"/>
    <property type="match status" value="1"/>
</dbReference>
<dbReference type="HOGENOM" id="CLU_017397_0_0_1"/>
<dbReference type="Pfam" id="PF06741">
    <property type="entry name" value="LsmAD"/>
    <property type="match status" value="1"/>
</dbReference>
<feature type="region of interest" description="Disordered" evidence="1">
    <location>
        <begin position="764"/>
        <end position="791"/>
    </location>
</feature>
<dbReference type="GO" id="GO:0034063">
    <property type="term" value="P:stress granule assembly"/>
    <property type="evidence" value="ECO:0007669"/>
    <property type="project" value="TreeGrafter"/>
</dbReference>
<evidence type="ECO:0000259" key="2">
    <source>
        <dbReference type="SMART" id="SM01272"/>
    </source>
</evidence>
<evidence type="ECO:0000313" key="4">
    <source>
        <dbReference type="Proteomes" id="UP000016930"/>
    </source>
</evidence>
<feature type="region of interest" description="Disordered" evidence="1">
    <location>
        <begin position="816"/>
        <end position="868"/>
    </location>
</feature>
<feature type="domain" description="LsmAD" evidence="2">
    <location>
        <begin position="232"/>
        <end position="304"/>
    </location>
</feature>
<evidence type="ECO:0000256" key="1">
    <source>
        <dbReference type="SAM" id="MobiDB-lite"/>
    </source>
</evidence>
<sequence length="886" mass="93514">MAATARQPKPQRKGMPEPAVRRPPAWTGARGSPTFSPGPPNTRGTNGGQAPAPSFPPLANGGSSAGTRPGDAPHDRMLQQLSGLTGTTITLTTRTHTRYEGVVAATGPEGDTLGVSLRNVRDLGTPGAPLRDHLFVAATNIETWLSGPADARAPTDSFKTDTDISQKTAPRRERELQAWQPPSETPASAGSPTPGATSPPPGPGRAADEETFGPGAGAGGAWDQFAANERLFGVRAGFDEDVYTTRIDRSAPDFKERERRAALIASEIMGTVTSNPHIAEERVQNLVGDAGGNEEDKYGAVVRSANAYVPPGARKGTQADGAKPVVPKVSVNGPDGSVVQPAPAAATASANAAAPAVKAQSQSPSPAPAGTAKPAADAVPAFRDFVSNEKDRLMKKKQQLMKSEMDKRVADLVKFSKSFKLNKPIPDDLVPILAKDEEKQRQIKEKSTRDAESTQARTIGTSASVAAAAAAAPQHPTPPGTSKPSGTPRPAPPAPQPGVGAKSAPPTKAGEAKSGRISMVIQQIPAFKGKRMSTPATNGAPAGSAGAANGQPARPANAAASSTPLSPTSANRLNVNASSFRPTVKSFSPAGSPNPNGVSSPSPKNKSAEPQAQTQTQTPPNPFFGTRVIKKGPPVHIKDDFNPFKFHNVAEASAVAAMWQYHGKRYMQMFPPLQVPAQPQSPHLAPHVPPPTVQSQTYEEDPNAQAAARGYVYAYQPYPYPGQVRLIVMQYWWHYEKFVPANDARHGAAATRRVHPGTVHAAHALSSDDSQWRSHVPATTHGPDASTTIHASSRRCVPAPKRRRSKTIHASYPHPLPCAGILSPESPTPPRRPVPHDDAPAGRTRRPAASIRGRAAAARVHARRRARVGCRRRRTRPALEARFFSV</sequence>
<feature type="region of interest" description="Disordered" evidence="1">
    <location>
        <begin position="1"/>
        <end position="76"/>
    </location>
</feature>
<dbReference type="OrthoDB" id="2275718at2759"/>
<proteinExistence type="predicted"/>
<feature type="region of interest" description="Disordered" evidence="1">
    <location>
        <begin position="355"/>
        <end position="376"/>
    </location>
</feature>
<dbReference type="InterPro" id="IPR009604">
    <property type="entry name" value="LsmAD_domain"/>
</dbReference>
<evidence type="ECO:0000313" key="3">
    <source>
        <dbReference type="EMBL" id="EMD33528.1"/>
    </source>
</evidence>
<feature type="region of interest" description="Disordered" evidence="1">
    <location>
        <begin position="147"/>
        <end position="221"/>
    </location>
</feature>
<dbReference type="STRING" id="914234.M2Q9J5"/>
<dbReference type="PANTHER" id="PTHR12854:SF7">
    <property type="entry name" value="ATAXIN-2 HOMOLOG"/>
    <property type="match status" value="1"/>
</dbReference>
<dbReference type="GO" id="GO:0010494">
    <property type="term" value="C:cytoplasmic stress granule"/>
    <property type="evidence" value="ECO:0007669"/>
    <property type="project" value="TreeGrafter"/>
</dbReference>
<feature type="region of interest" description="Disordered" evidence="1">
    <location>
        <begin position="677"/>
        <end position="697"/>
    </location>
</feature>
<feature type="compositionally biased region" description="Polar residues" evidence="1">
    <location>
        <begin position="453"/>
        <end position="464"/>
    </location>
</feature>
<dbReference type="Proteomes" id="UP000016930">
    <property type="component" value="Unassembled WGS sequence"/>
</dbReference>
<keyword evidence="4" id="KW-1185">Reference proteome</keyword>
<feature type="region of interest" description="Disordered" evidence="1">
    <location>
        <begin position="431"/>
        <end position="631"/>
    </location>
</feature>
<dbReference type="SMART" id="SM01272">
    <property type="entry name" value="LsmAD"/>
    <property type="match status" value="1"/>
</dbReference>
<dbReference type="EMBL" id="KB445806">
    <property type="protein sequence ID" value="EMD33528.1"/>
    <property type="molecule type" value="Genomic_DNA"/>
</dbReference>
<feature type="compositionally biased region" description="Low complexity" evidence="1">
    <location>
        <begin position="847"/>
        <end position="859"/>
    </location>
</feature>
<feature type="compositionally biased region" description="Pro residues" evidence="1">
    <location>
        <begin position="475"/>
        <end position="496"/>
    </location>
</feature>
<feature type="compositionally biased region" description="Low complexity" evidence="1">
    <location>
        <begin position="534"/>
        <end position="571"/>
    </location>
</feature>
<feature type="compositionally biased region" description="Polar residues" evidence="1">
    <location>
        <begin position="572"/>
        <end position="581"/>
    </location>
</feature>
<organism evidence="3 4">
    <name type="scientific">Ceriporiopsis subvermispora (strain B)</name>
    <name type="common">White-rot fungus</name>
    <name type="synonym">Gelatoporia subvermispora</name>
    <dbReference type="NCBI Taxonomy" id="914234"/>
    <lineage>
        <taxon>Eukaryota</taxon>
        <taxon>Fungi</taxon>
        <taxon>Dikarya</taxon>
        <taxon>Basidiomycota</taxon>
        <taxon>Agaricomycotina</taxon>
        <taxon>Agaricomycetes</taxon>
        <taxon>Polyporales</taxon>
        <taxon>Gelatoporiaceae</taxon>
        <taxon>Gelatoporia</taxon>
    </lineage>
</organism>
<feature type="compositionally biased region" description="Basic and acidic residues" evidence="1">
    <location>
        <begin position="158"/>
        <end position="176"/>
    </location>
</feature>
<feature type="compositionally biased region" description="Basic and acidic residues" evidence="1">
    <location>
        <begin position="434"/>
        <end position="452"/>
    </location>
</feature>
<dbReference type="InterPro" id="IPR045117">
    <property type="entry name" value="ATXN2-like"/>
</dbReference>
<gene>
    <name evidence="3" type="ORF">CERSUDRAFT_142553</name>
</gene>
<dbReference type="GO" id="GO:0003729">
    <property type="term" value="F:mRNA binding"/>
    <property type="evidence" value="ECO:0007669"/>
    <property type="project" value="TreeGrafter"/>
</dbReference>
<accession>M2Q9J5</accession>
<protein>
    <recommendedName>
        <fullName evidence="2">LsmAD domain-containing protein</fullName>
    </recommendedName>
</protein>
<feature type="compositionally biased region" description="Low complexity" evidence="1">
    <location>
        <begin position="185"/>
        <end position="196"/>
    </location>
</feature>
<name>M2Q9J5_CERS8</name>
<feature type="compositionally biased region" description="Low complexity" evidence="1">
    <location>
        <begin position="588"/>
        <end position="618"/>
    </location>
</feature>
<dbReference type="AlphaFoldDB" id="M2Q9J5"/>